<dbReference type="EMBL" id="GDQN01007491">
    <property type="protein sequence ID" value="JAT83563.1"/>
    <property type="molecule type" value="Transcribed_RNA"/>
</dbReference>
<accession>A0A1E1W9B5</accession>
<reference evidence="1" key="1">
    <citation type="submission" date="2015-09" db="EMBL/GenBank/DDBJ databases">
        <title>De novo assembly of Pectinophora gossypiella (Pink Bollworm) gut transcriptome.</title>
        <authorList>
            <person name="Tassone E.E."/>
        </authorList>
    </citation>
    <scope>NUCLEOTIDE SEQUENCE</scope>
</reference>
<dbReference type="OrthoDB" id="426210at2759"/>
<feature type="non-terminal residue" evidence="1">
    <location>
        <position position="388"/>
    </location>
</feature>
<sequence length="388" mass="44849">RNCEDLWVTITVTTHGRPVNIHICAVYLPDVVTVDKLDKLCDNVSCAISKLKDGEVFIAGDFNIGRYVDWLAGSNSSDYCSKMAMKDNDLGYGKVLSDFMSLHDLQQFNGIRNKDERLLDLVLSTMNNIYIEMCNDPLTNIDVYHPALSIELYFTSIRFLPKLLVNKKNFFVADYTSINKELDSIDWDTILNSCENDVNRMVDHFYLKIRNIIEKYVPSRKSTRRQYPVWYTGNLIKLIKEKEKLRITYKKFKNPLDEFEYNLARHRCHCLIKLCYSKYMRSIEDSISNNNMNVFWSYVNAKRKNSGTMPNEMILNGKKLSNPVDICNGFAEQFSSVYVSDPSTSSKNIYSNKNCNSEHIVCSNTLGGFFITESDIVSVIRKLRRQQG</sequence>
<dbReference type="PANTHER" id="PTHR33395:SF22">
    <property type="entry name" value="REVERSE TRANSCRIPTASE DOMAIN-CONTAINING PROTEIN"/>
    <property type="match status" value="1"/>
</dbReference>
<dbReference type="InterPro" id="IPR036691">
    <property type="entry name" value="Endo/exonu/phosph_ase_sf"/>
</dbReference>
<dbReference type="GO" id="GO:0007508">
    <property type="term" value="P:larval heart development"/>
    <property type="evidence" value="ECO:0007669"/>
    <property type="project" value="TreeGrafter"/>
</dbReference>
<evidence type="ECO:0000313" key="1">
    <source>
        <dbReference type="EMBL" id="JAT83563.1"/>
    </source>
</evidence>
<organism evidence="1">
    <name type="scientific">Pectinophora gossypiella</name>
    <name type="common">Cotton pink bollworm</name>
    <name type="synonym">Depressaria gossypiella</name>
    <dbReference type="NCBI Taxonomy" id="13191"/>
    <lineage>
        <taxon>Eukaryota</taxon>
        <taxon>Metazoa</taxon>
        <taxon>Ecdysozoa</taxon>
        <taxon>Arthropoda</taxon>
        <taxon>Hexapoda</taxon>
        <taxon>Insecta</taxon>
        <taxon>Pterygota</taxon>
        <taxon>Neoptera</taxon>
        <taxon>Endopterygota</taxon>
        <taxon>Lepidoptera</taxon>
        <taxon>Glossata</taxon>
        <taxon>Ditrysia</taxon>
        <taxon>Gelechioidea</taxon>
        <taxon>Gelechiidae</taxon>
        <taxon>Apatetrinae</taxon>
        <taxon>Pectinophora</taxon>
    </lineage>
</organism>
<dbReference type="Gene3D" id="3.60.10.10">
    <property type="entry name" value="Endonuclease/exonuclease/phosphatase"/>
    <property type="match status" value="1"/>
</dbReference>
<evidence type="ECO:0008006" key="2">
    <source>
        <dbReference type="Google" id="ProtNLM"/>
    </source>
</evidence>
<dbReference type="AlphaFoldDB" id="A0A1E1W9B5"/>
<dbReference type="PANTHER" id="PTHR33395">
    <property type="entry name" value="TRANSCRIPTASE, PUTATIVE-RELATED-RELATED"/>
    <property type="match status" value="1"/>
</dbReference>
<dbReference type="GO" id="GO:0031012">
    <property type="term" value="C:extracellular matrix"/>
    <property type="evidence" value="ECO:0007669"/>
    <property type="project" value="TreeGrafter"/>
</dbReference>
<name>A0A1E1W9B5_PECGO</name>
<proteinExistence type="predicted"/>
<protein>
    <recommendedName>
        <fullName evidence="2">Endonuclease/exonuclease/phosphatase domain-containing protein</fullName>
    </recommendedName>
</protein>
<gene>
    <name evidence="1" type="ORF">g.5008</name>
</gene>
<dbReference type="SUPFAM" id="SSF56219">
    <property type="entry name" value="DNase I-like"/>
    <property type="match status" value="1"/>
</dbReference>
<feature type="non-terminal residue" evidence="1">
    <location>
        <position position="1"/>
    </location>
</feature>
<dbReference type="GO" id="GO:0061343">
    <property type="term" value="P:cell adhesion involved in heart morphogenesis"/>
    <property type="evidence" value="ECO:0007669"/>
    <property type="project" value="TreeGrafter"/>
</dbReference>